<dbReference type="EMBL" id="MU853339">
    <property type="protein sequence ID" value="KAK4113336.1"/>
    <property type="molecule type" value="Genomic_DNA"/>
</dbReference>
<evidence type="ECO:0000313" key="4">
    <source>
        <dbReference type="EMBL" id="KAK4113336.1"/>
    </source>
</evidence>
<dbReference type="GO" id="GO:0016651">
    <property type="term" value="F:oxidoreductase activity, acting on NAD(P)H"/>
    <property type="evidence" value="ECO:0007669"/>
    <property type="project" value="InterPro"/>
</dbReference>
<keyword evidence="5" id="KW-1185">Reference proteome</keyword>
<dbReference type="RefSeq" id="XP_064670906.1">
    <property type="nucleotide sequence ID" value="XM_064814949.1"/>
</dbReference>
<dbReference type="PANTHER" id="PTHR45348">
    <property type="entry name" value="HYPOTHETICAL OXIDOREDUCTASE (EUROFUNG)"/>
    <property type="match status" value="1"/>
</dbReference>
<dbReference type="InterPro" id="IPR047122">
    <property type="entry name" value="Trans-enoyl_RdTase-like"/>
</dbReference>
<dbReference type="SUPFAM" id="SSF51735">
    <property type="entry name" value="NAD(P)-binding Rossmann-fold domains"/>
    <property type="match status" value="1"/>
</dbReference>
<protein>
    <submittedName>
        <fullName evidence="4">Zinc-binding oxidoreductase ToxD</fullName>
    </submittedName>
</protein>
<dbReference type="InterPro" id="IPR036291">
    <property type="entry name" value="NAD(P)-bd_dom_sf"/>
</dbReference>
<proteinExistence type="inferred from homology"/>
<dbReference type="Pfam" id="PF08240">
    <property type="entry name" value="ADH_N"/>
    <property type="match status" value="1"/>
</dbReference>
<dbReference type="SUPFAM" id="SSF50129">
    <property type="entry name" value="GroES-like"/>
    <property type="match status" value="1"/>
</dbReference>
<evidence type="ECO:0000256" key="2">
    <source>
        <dbReference type="ARBA" id="ARBA00023002"/>
    </source>
</evidence>
<evidence type="ECO:0000313" key="5">
    <source>
        <dbReference type="Proteomes" id="UP001302812"/>
    </source>
</evidence>
<dbReference type="Gene3D" id="3.90.180.10">
    <property type="entry name" value="Medium-chain alcohol dehydrogenases, catalytic domain"/>
    <property type="match status" value="1"/>
</dbReference>
<gene>
    <name evidence="4" type="ORF">N656DRAFT_778097</name>
</gene>
<name>A0AAN6TF58_9PEZI</name>
<dbReference type="Pfam" id="PF00107">
    <property type="entry name" value="ADH_zinc_N"/>
    <property type="match status" value="1"/>
</dbReference>
<dbReference type="Gene3D" id="3.40.50.720">
    <property type="entry name" value="NAD(P)-binding Rossmann-like Domain"/>
    <property type="match status" value="1"/>
</dbReference>
<dbReference type="SMART" id="SM00829">
    <property type="entry name" value="PKS_ER"/>
    <property type="match status" value="1"/>
</dbReference>
<feature type="domain" description="Enoyl reductase (ER)" evidence="3">
    <location>
        <begin position="10"/>
        <end position="341"/>
    </location>
</feature>
<evidence type="ECO:0000259" key="3">
    <source>
        <dbReference type="SMART" id="SM00829"/>
    </source>
</evidence>
<dbReference type="AlphaFoldDB" id="A0AAN6TF58"/>
<comment type="caution">
    <text evidence="4">The sequence shown here is derived from an EMBL/GenBank/DDBJ whole genome shotgun (WGS) entry which is preliminary data.</text>
</comment>
<dbReference type="InterPro" id="IPR020843">
    <property type="entry name" value="ER"/>
</dbReference>
<dbReference type="CDD" id="cd08249">
    <property type="entry name" value="enoyl_reductase_like"/>
    <property type="match status" value="1"/>
</dbReference>
<organism evidence="4 5">
    <name type="scientific">Canariomyces notabilis</name>
    <dbReference type="NCBI Taxonomy" id="2074819"/>
    <lineage>
        <taxon>Eukaryota</taxon>
        <taxon>Fungi</taxon>
        <taxon>Dikarya</taxon>
        <taxon>Ascomycota</taxon>
        <taxon>Pezizomycotina</taxon>
        <taxon>Sordariomycetes</taxon>
        <taxon>Sordariomycetidae</taxon>
        <taxon>Sordariales</taxon>
        <taxon>Chaetomiaceae</taxon>
        <taxon>Canariomyces</taxon>
    </lineage>
</organism>
<dbReference type="InterPro" id="IPR013154">
    <property type="entry name" value="ADH-like_N"/>
</dbReference>
<evidence type="ECO:0000256" key="1">
    <source>
        <dbReference type="ARBA" id="ARBA00008072"/>
    </source>
</evidence>
<sequence length="354" mass="38229">MKAIKMVSQGQAEVQDAPIPSLRDDYVLVKVKAVALNPTDWKHVDYAPTPGATVGCDFAGVVEEVGAKVQKPWKKGDRIAGFTHGCNEAQLEDGSFAEYLVAKGDLWMKVPDNLTDEEAATLGVGVTTVGQSLYQSLGLPLPDSGTKADCPILIYGGSSATGSLAIQYARLSGCTQIITTCSPRNYDFVKSLGAHVALDYRDPDCAKKIRELTNDSLAHVLDCITSDESVALCQAAVGSKGGTIAYLLRANKHERTDVQAKYPLGYTVIGEGFSSSWMKAEFPASAEDFEFGKVFWQLSEKLFAEGKLRVHPPQVEEGGLYGVFDGFQKMREGKVSGVKLVYRVEDTNGLGEQK</sequence>
<dbReference type="PANTHER" id="PTHR45348:SF2">
    <property type="entry name" value="ZINC-TYPE ALCOHOL DEHYDROGENASE-LIKE PROTEIN C2E1P3.01"/>
    <property type="match status" value="1"/>
</dbReference>
<keyword evidence="2" id="KW-0560">Oxidoreductase</keyword>
<reference evidence="4" key="2">
    <citation type="submission" date="2023-05" db="EMBL/GenBank/DDBJ databases">
        <authorList>
            <consortium name="Lawrence Berkeley National Laboratory"/>
            <person name="Steindorff A."/>
            <person name="Hensen N."/>
            <person name="Bonometti L."/>
            <person name="Westerberg I."/>
            <person name="Brannstrom I.O."/>
            <person name="Guillou S."/>
            <person name="Cros-Aarteil S."/>
            <person name="Calhoun S."/>
            <person name="Haridas S."/>
            <person name="Kuo A."/>
            <person name="Mondo S."/>
            <person name="Pangilinan J."/>
            <person name="Riley R."/>
            <person name="Labutti K."/>
            <person name="Andreopoulos B."/>
            <person name="Lipzen A."/>
            <person name="Chen C."/>
            <person name="Yanf M."/>
            <person name="Daum C."/>
            <person name="Ng V."/>
            <person name="Clum A."/>
            <person name="Ohm R."/>
            <person name="Martin F."/>
            <person name="Silar P."/>
            <person name="Natvig D."/>
            <person name="Lalanne C."/>
            <person name="Gautier V."/>
            <person name="Ament-Velasquez S.L."/>
            <person name="Kruys A."/>
            <person name="Hutchinson M.I."/>
            <person name="Powell A.J."/>
            <person name="Barry K."/>
            <person name="Miller A.N."/>
            <person name="Grigoriev I.V."/>
            <person name="Debuchy R."/>
            <person name="Gladieux P."/>
            <person name="Thoren M.H."/>
            <person name="Johannesson H."/>
        </authorList>
    </citation>
    <scope>NUCLEOTIDE SEQUENCE</scope>
    <source>
        <strain evidence="4">CBS 508.74</strain>
    </source>
</reference>
<dbReference type="GeneID" id="89939074"/>
<dbReference type="InterPro" id="IPR013149">
    <property type="entry name" value="ADH-like_C"/>
</dbReference>
<dbReference type="InterPro" id="IPR011032">
    <property type="entry name" value="GroES-like_sf"/>
</dbReference>
<accession>A0AAN6TF58</accession>
<comment type="similarity">
    <text evidence="1">Belongs to the zinc-containing alcohol dehydrogenase family.</text>
</comment>
<reference evidence="4" key="1">
    <citation type="journal article" date="2023" name="Mol. Phylogenet. Evol.">
        <title>Genome-scale phylogeny and comparative genomics of the fungal order Sordariales.</title>
        <authorList>
            <person name="Hensen N."/>
            <person name="Bonometti L."/>
            <person name="Westerberg I."/>
            <person name="Brannstrom I.O."/>
            <person name="Guillou S."/>
            <person name="Cros-Aarteil S."/>
            <person name="Calhoun S."/>
            <person name="Haridas S."/>
            <person name="Kuo A."/>
            <person name="Mondo S."/>
            <person name="Pangilinan J."/>
            <person name="Riley R."/>
            <person name="LaButti K."/>
            <person name="Andreopoulos B."/>
            <person name="Lipzen A."/>
            <person name="Chen C."/>
            <person name="Yan M."/>
            <person name="Daum C."/>
            <person name="Ng V."/>
            <person name="Clum A."/>
            <person name="Steindorff A."/>
            <person name="Ohm R.A."/>
            <person name="Martin F."/>
            <person name="Silar P."/>
            <person name="Natvig D.O."/>
            <person name="Lalanne C."/>
            <person name="Gautier V."/>
            <person name="Ament-Velasquez S.L."/>
            <person name="Kruys A."/>
            <person name="Hutchinson M.I."/>
            <person name="Powell A.J."/>
            <person name="Barry K."/>
            <person name="Miller A.N."/>
            <person name="Grigoriev I.V."/>
            <person name="Debuchy R."/>
            <person name="Gladieux P."/>
            <person name="Hiltunen Thoren M."/>
            <person name="Johannesson H."/>
        </authorList>
    </citation>
    <scope>NUCLEOTIDE SEQUENCE</scope>
    <source>
        <strain evidence="4">CBS 508.74</strain>
    </source>
</reference>
<dbReference type="Proteomes" id="UP001302812">
    <property type="component" value="Unassembled WGS sequence"/>
</dbReference>